<feature type="compositionally biased region" description="Polar residues" evidence="4">
    <location>
        <begin position="130"/>
        <end position="153"/>
    </location>
</feature>
<keyword evidence="5" id="KW-1133">Transmembrane helix</keyword>
<name>T1K987_TETUR</name>
<dbReference type="Proteomes" id="UP000015104">
    <property type="component" value="Unassembled WGS sequence"/>
</dbReference>
<feature type="compositionally biased region" description="Polar residues" evidence="4">
    <location>
        <begin position="229"/>
        <end position="249"/>
    </location>
</feature>
<dbReference type="InterPro" id="IPR002893">
    <property type="entry name" value="Znf_MYND"/>
</dbReference>
<evidence type="ECO:0000313" key="8">
    <source>
        <dbReference type="Proteomes" id="UP000015104"/>
    </source>
</evidence>
<dbReference type="EMBL" id="CAEY01001890">
    <property type="status" value="NOT_ANNOTATED_CDS"/>
    <property type="molecule type" value="Genomic_DNA"/>
</dbReference>
<feature type="region of interest" description="Disordered" evidence="4">
    <location>
        <begin position="298"/>
        <end position="320"/>
    </location>
</feature>
<dbReference type="Pfam" id="PF01753">
    <property type="entry name" value="zf-MYND"/>
    <property type="match status" value="1"/>
</dbReference>
<dbReference type="SUPFAM" id="SSF144232">
    <property type="entry name" value="HIT/MYND zinc finger-like"/>
    <property type="match status" value="1"/>
</dbReference>
<keyword evidence="2" id="KW-0863">Zinc-finger</keyword>
<organism evidence="7 8">
    <name type="scientific">Tetranychus urticae</name>
    <name type="common">Two-spotted spider mite</name>
    <dbReference type="NCBI Taxonomy" id="32264"/>
    <lineage>
        <taxon>Eukaryota</taxon>
        <taxon>Metazoa</taxon>
        <taxon>Ecdysozoa</taxon>
        <taxon>Arthropoda</taxon>
        <taxon>Chelicerata</taxon>
        <taxon>Arachnida</taxon>
        <taxon>Acari</taxon>
        <taxon>Acariformes</taxon>
        <taxon>Trombidiformes</taxon>
        <taxon>Prostigmata</taxon>
        <taxon>Eleutherengona</taxon>
        <taxon>Raphignathae</taxon>
        <taxon>Tetranychoidea</taxon>
        <taxon>Tetranychidae</taxon>
        <taxon>Tetranychus</taxon>
    </lineage>
</organism>
<reference evidence="7" key="2">
    <citation type="submission" date="2015-06" db="UniProtKB">
        <authorList>
            <consortium name="EnsemblMetazoa"/>
        </authorList>
    </citation>
    <scope>IDENTIFICATION</scope>
</reference>
<reference evidence="8" key="1">
    <citation type="submission" date="2011-08" db="EMBL/GenBank/DDBJ databases">
        <authorList>
            <person name="Rombauts S."/>
        </authorList>
    </citation>
    <scope>NUCLEOTIDE SEQUENCE</scope>
    <source>
        <strain evidence="8">London</strain>
    </source>
</reference>
<evidence type="ECO:0000256" key="3">
    <source>
        <dbReference type="ARBA" id="ARBA00022833"/>
    </source>
</evidence>
<keyword evidence="5" id="KW-0812">Transmembrane</keyword>
<feature type="region of interest" description="Disordered" evidence="4">
    <location>
        <begin position="130"/>
        <end position="171"/>
    </location>
</feature>
<keyword evidence="8" id="KW-1185">Reference proteome</keyword>
<feature type="region of interest" description="Disordered" evidence="4">
    <location>
        <begin position="223"/>
        <end position="262"/>
    </location>
</feature>
<evidence type="ECO:0000256" key="2">
    <source>
        <dbReference type="ARBA" id="ARBA00022771"/>
    </source>
</evidence>
<evidence type="ECO:0000259" key="6">
    <source>
        <dbReference type="Pfam" id="PF01753"/>
    </source>
</evidence>
<dbReference type="EnsemblMetazoa" id="tetur07g04060.1">
    <property type="protein sequence ID" value="tetur07g04060.1"/>
    <property type="gene ID" value="tetur07g04060"/>
</dbReference>
<protein>
    <recommendedName>
        <fullName evidence="6">MYND-type domain-containing protein</fullName>
    </recommendedName>
</protein>
<proteinExistence type="predicted"/>
<evidence type="ECO:0000256" key="1">
    <source>
        <dbReference type="ARBA" id="ARBA00022723"/>
    </source>
</evidence>
<evidence type="ECO:0000313" key="7">
    <source>
        <dbReference type="EnsemblMetazoa" id="tetur07g04060.1"/>
    </source>
</evidence>
<dbReference type="Gene3D" id="6.10.140.2220">
    <property type="match status" value="1"/>
</dbReference>
<evidence type="ECO:0000256" key="5">
    <source>
        <dbReference type="SAM" id="Phobius"/>
    </source>
</evidence>
<dbReference type="GO" id="GO:0008270">
    <property type="term" value="F:zinc ion binding"/>
    <property type="evidence" value="ECO:0007669"/>
    <property type="project" value="UniProtKB-KW"/>
</dbReference>
<accession>T1K987</accession>
<dbReference type="AlphaFoldDB" id="T1K987"/>
<dbReference type="HOGENOM" id="CLU_436372_0_0_1"/>
<sequence length="627" mass="70234">MVQNNDLSSSSSSVTTVSSINRITTANQINTFWLVAIIFNATLAALFFLIFCYLCLKKSLQSRKVRLDSRHGDPLFTRKSFTAPNESNGQKQSSVYTIPMDKHLLSVNSTKQSSLNKFKMAGRLTGRLATSSPIQSNNTISTLDSFSESNPSSPARYDPPPKNLQGPFDNLRAPVDENAEKVVNFTGPAEAIHAAKSLYHNNIKLSPVNPIQAADNQVKSDFEMKKDQSSSVATNNHNKQDTIPINQYNSSPLPPSSLSLSSTSSTTISQITGETKKETVIESKDLIVDRVLNYEKPANSDCDKNENGLSDPANHQHPMKHKNKKALAVGRDLQNIGSRVVAKLRNDRKTSVSIQTSPTIWFGTVDLKSDPTIAWEPHPVYSEPFSPNHDSRAERKYFIYLVTDASPYFRKNCIGKISLPARSALTLSQLRDILMKAEDSSLKDVLKKNRSFRFLTETYRFVAQNEAIAPIDQVYPTQGIFIKLSAPDYSIMPTTDRSDTNHTTKVTGTGNRRRTYRDDAKFATFINISDTNPEKTAVKNQENFKQKRITFNQQAKREQPIHLYQDENNSEPVSTSDPRKRCARPTCNKPAIMGCGKCNNVFYCGIKCKNIHFSDHRSICSKPPWKF</sequence>
<keyword evidence="3" id="KW-0862">Zinc</keyword>
<feature type="transmembrane region" description="Helical" evidence="5">
    <location>
        <begin position="32"/>
        <end position="56"/>
    </location>
</feature>
<keyword evidence="5" id="KW-0472">Membrane</keyword>
<keyword evidence="1" id="KW-0479">Metal-binding</keyword>
<evidence type="ECO:0000256" key="4">
    <source>
        <dbReference type="SAM" id="MobiDB-lite"/>
    </source>
</evidence>
<feature type="domain" description="MYND-type" evidence="6">
    <location>
        <begin position="587"/>
        <end position="620"/>
    </location>
</feature>